<evidence type="ECO:0000313" key="2">
    <source>
        <dbReference type="Proteomes" id="UP001152755"/>
    </source>
</evidence>
<reference evidence="1" key="1">
    <citation type="submission" date="2022-08" db="EMBL/GenBank/DDBJ databases">
        <title>Genome analysis of Corynebacteriales strain.</title>
        <authorList>
            <person name="Lee S.D."/>
        </authorList>
    </citation>
    <scope>NUCLEOTIDE SEQUENCE</scope>
    <source>
        <strain evidence="1">D3-21</strain>
    </source>
</reference>
<name>A0A9X4RG16_9ACTN</name>
<accession>A0A9X4RG16</accession>
<comment type="caution">
    <text evidence="1">The sequence shown here is derived from an EMBL/GenBank/DDBJ whole genome shotgun (WGS) entry which is preliminary data.</text>
</comment>
<keyword evidence="2" id="KW-1185">Reference proteome</keyword>
<dbReference type="RefSeq" id="WP_332519141.1">
    <property type="nucleotide sequence ID" value="NZ_JANRHA010000001.1"/>
</dbReference>
<protein>
    <recommendedName>
        <fullName evidence="3">Head-to-tail adaptor</fullName>
    </recommendedName>
</protein>
<sequence length="207" mass="22371">MTTIAQVSDVENLLGAANLYAATQIGAGLSWASSFIREYCQQQFDYVQSDVVTIDPRPDHTAQLPEAPVLNVESVQAYMADPITGVWDWQPLTMFAFVARGLIWDTTNVAPPIIPTANIPLQSWPTTPGSLKVTYDHGFMAAGATAYPQPLIDCCARLACQYLENPTLMTERRVGSVMGRFGTTSGGVQLSALDAAILDRFAVVDLG</sequence>
<gene>
    <name evidence="1" type="ORF">NVS88_03145</name>
</gene>
<evidence type="ECO:0000313" key="1">
    <source>
        <dbReference type="EMBL" id="MDG3013551.1"/>
    </source>
</evidence>
<dbReference type="Proteomes" id="UP001152755">
    <property type="component" value="Unassembled WGS sequence"/>
</dbReference>
<evidence type="ECO:0008006" key="3">
    <source>
        <dbReference type="Google" id="ProtNLM"/>
    </source>
</evidence>
<proteinExistence type="predicted"/>
<dbReference type="EMBL" id="JANRHA010000001">
    <property type="protein sequence ID" value="MDG3013551.1"/>
    <property type="molecule type" value="Genomic_DNA"/>
</dbReference>
<organism evidence="1 2">
    <name type="scientific">Speluncibacter jeojiensis</name>
    <dbReference type="NCBI Taxonomy" id="2710754"/>
    <lineage>
        <taxon>Bacteria</taxon>
        <taxon>Bacillati</taxon>
        <taxon>Actinomycetota</taxon>
        <taxon>Actinomycetes</taxon>
        <taxon>Mycobacteriales</taxon>
        <taxon>Speluncibacteraceae</taxon>
        <taxon>Speluncibacter</taxon>
    </lineage>
</organism>
<dbReference type="AlphaFoldDB" id="A0A9X4RG16"/>